<name>A0A8J2KM19_9HEXA</name>
<feature type="non-terminal residue" evidence="1">
    <location>
        <position position="39"/>
    </location>
</feature>
<evidence type="ECO:0000313" key="1">
    <source>
        <dbReference type="EMBL" id="CAG7817025.1"/>
    </source>
</evidence>
<dbReference type="Proteomes" id="UP000708208">
    <property type="component" value="Unassembled WGS sequence"/>
</dbReference>
<keyword evidence="2" id="KW-1185">Reference proteome</keyword>
<accession>A0A8J2KM19</accession>
<sequence length="39" mass="3807">MKGRSGRGVTGPLAVAISSAVITSSPTLIPAAPTTANQQ</sequence>
<evidence type="ECO:0000313" key="2">
    <source>
        <dbReference type="Proteomes" id="UP000708208"/>
    </source>
</evidence>
<comment type="caution">
    <text evidence="1">The sequence shown here is derived from an EMBL/GenBank/DDBJ whole genome shotgun (WGS) entry which is preliminary data.</text>
</comment>
<gene>
    <name evidence="1" type="ORF">AFUS01_LOCUS27613</name>
</gene>
<protein>
    <submittedName>
        <fullName evidence="1">Uncharacterized protein</fullName>
    </submittedName>
</protein>
<dbReference type="EMBL" id="CAJVCH010385193">
    <property type="protein sequence ID" value="CAG7817025.1"/>
    <property type="molecule type" value="Genomic_DNA"/>
</dbReference>
<reference evidence="1" key="1">
    <citation type="submission" date="2021-06" db="EMBL/GenBank/DDBJ databases">
        <authorList>
            <person name="Hodson N. C."/>
            <person name="Mongue J. A."/>
            <person name="Jaron S. K."/>
        </authorList>
    </citation>
    <scope>NUCLEOTIDE SEQUENCE</scope>
</reference>
<dbReference type="AlphaFoldDB" id="A0A8J2KM19"/>
<organism evidence="1 2">
    <name type="scientific">Allacma fusca</name>
    <dbReference type="NCBI Taxonomy" id="39272"/>
    <lineage>
        <taxon>Eukaryota</taxon>
        <taxon>Metazoa</taxon>
        <taxon>Ecdysozoa</taxon>
        <taxon>Arthropoda</taxon>
        <taxon>Hexapoda</taxon>
        <taxon>Collembola</taxon>
        <taxon>Symphypleona</taxon>
        <taxon>Sminthuridae</taxon>
        <taxon>Allacma</taxon>
    </lineage>
</organism>
<proteinExistence type="predicted"/>